<evidence type="ECO:0000313" key="4">
    <source>
        <dbReference type="Proteomes" id="UP001550628"/>
    </source>
</evidence>
<proteinExistence type="predicted"/>
<feature type="region of interest" description="Disordered" evidence="1">
    <location>
        <begin position="209"/>
        <end position="232"/>
    </location>
</feature>
<dbReference type="RefSeq" id="WP_356956086.1">
    <property type="nucleotide sequence ID" value="NZ_JBEYBD010000005.1"/>
</dbReference>
<keyword evidence="4" id="KW-1185">Reference proteome</keyword>
<keyword evidence="2" id="KW-0812">Transmembrane</keyword>
<dbReference type="EMBL" id="JBEYBF010000014">
    <property type="protein sequence ID" value="MEU1954367.1"/>
    <property type="molecule type" value="Genomic_DNA"/>
</dbReference>
<keyword evidence="2" id="KW-0472">Membrane</keyword>
<feature type="transmembrane region" description="Helical" evidence="2">
    <location>
        <begin position="21"/>
        <end position="39"/>
    </location>
</feature>
<evidence type="ECO:0000256" key="2">
    <source>
        <dbReference type="SAM" id="Phobius"/>
    </source>
</evidence>
<name>A0ABV2WTZ7_9NOCA</name>
<evidence type="ECO:0008006" key="5">
    <source>
        <dbReference type="Google" id="ProtNLM"/>
    </source>
</evidence>
<gene>
    <name evidence="3" type="ORF">ABZ510_21180</name>
</gene>
<accession>A0ABV2WTZ7</accession>
<feature type="compositionally biased region" description="Pro residues" evidence="1">
    <location>
        <begin position="214"/>
        <end position="232"/>
    </location>
</feature>
<evidence type="ECO:0000313" key="3">
    <source>
        <dbReference type="EMBL" id="MEU1954367.1"/>
    </source>
</evidence>
<dbReference type="Proteomes" id="UP001550628">
    <property type="component" value="Unassembled WGS sequence"/>
</dbReference>
<sequence>MPERPAAPPRRPRNIRRGLGYGAAAAACGVFVFALGYLIPPAEEIVSTDRLGPDQGESIAEYLDRARESLTGTDSADRWALVSFTEYRPATELRGQVGELRIGQALYRVPLPRVATPLVAVQTPAGDIALRRSGADAAWQLADQRRYIGDDRTARTLDVVIARLRADCACSPGVVVRAPLPRLRELAGQPGIRAVHALPADAVAGRFAVGPLLPDSPDPVGPPPDDGPVPPA</sequence>
<organism evidence="3 4">
    <name type="scientific">Nocardia rhamnosiphila</name>
    <dbReference type="NCBI Taxonomy" id="426716"/>
    <lineage>
        <taxon>Bacteria</taxon>
        <taxon>Bacillati</taxon>
        <taxon>Actinomycetota</taxon>
        <taxon>Actinomycetes</taxon>
        <taxon>Mycobacteriales</taxon>
        <taxon>Nocardiaceae</taxon>
        <taxon>Nocardia</taxon>
    </lineage>
</organism>
<keyword evidence="2" id="KW-1133">Transmembrane helix</keyword>
<dbReference type="PROSITE" id="PS51257">
    <property type="entry name" value="PROKAR_LIPOPROTEIN"/>
    <property type="match status" value="1"/>
</dbReference>
<comment type="caution">
    <text evidence="3">The sequence shown here is derived from an EMBL/GenBank/DDBJ whole genome shotgun (WGS) entry which is preliminary data.</text>
</comment>
<protein>
    <recommendedName>
        <fullName evidence="5">DUF4230 domain-containing protein</fullName>
    </recommendedName>
</protein>
<reference evidence="3 4" key="1">
    <citation type="submission" date="2024-06" db="EMBL/GenBank/DDBJ databases">
        <title>The Natural Products Discovery Center: Release of the First 8490 Sequenced Strains for Exploring Actinobacteria Biosynthetic Diversity.</title>
        <authorList>
            <person name="Kalkreuter E."/>
            <person name="Kautsar S.A."/>
            <person name="Yang D."/>
            <person name="Bader C.D."/>
            <person name="Teijaro C.N."/>
            <person name="Fluegel L."/>
            <person name="Davis C.M."/>
            <person name="Simpson J.R."/>
            <person name="Lauterbach L."/>
            <person name="Steele A.D."/>
            <person name="Gui C."/>
            <person name="Meng S."/>
            <person name="Li G."/>
            <person name="Viehrig K."/>
            <person name="Ye F."/>
            <person name="Su P."/>
            <person name="Kiefer A.F."/>
            <person name="Nichols A."/>
            <person name="Cepeda A.J."/>
            <person name="Yan W."/>
            <person name="Fan B."/>
            <person name="Jiang Y."/>
            <person name="Adhikari A."/>
            <person name="Zheng C.-J."/>
            <person name="Schuster L."/>
            <person name="Cowan T.M."/>
            <person name="Smanski M.J."/>
            <person name="Chevrette M.G."/>
            <person name="De Carvalho L.P.S."/>
            <person name="Shen B."/>
        </authorList>
    </citation>
    <scope>NUCLEOTIDE SEQUENCE [LARGE SCALE GENOMIC DNA]</scope>
    <source>
        <strain evidence="3 4">NPDC019708</strain>
    </source>
</reference>
<evidence type="ECO:0000256" key="1">
    <source>
        <dbReference type="SAM" id="MobiDB-lite"/>
    </source>
</evidence>